<evidence type="ECO:0000313" key="3">
    <source>
        <dbReference type="Proteomes" id="UP000619479"/>
    </source>
</evidence>
<dbReference type="EMBL" id="BOMH01000103">
    <property type="protein sequence ID" value="GID71178.1"/>
    <property type="molecule type" value="Genomic_DNA"/>
</dbReference>
<feature type="transmembrane region" description="Helical" evidence="1">
    <location>
        <begin position="110"/>
        <end position="127"/>
    </location>
</feature>
<keyword evidence="3" id="KW-1185">Reference proteome</keyword>
<evidence type="ECO:0000313" key="2">
    <source>
        <dbReference type="EMBL" id="GID71178.1"/>
    </source>
</evidence>
<keyword evidence="1" id="KW-0472">Membrane</keyword>
<comment type="caution">
    <text evidence="2">The sequence shown here is derived from an EMBL/GenBank/DDBJ whole genome shotgun (WGS) entry which is preliminary data.</text>
</comment>
<sequence length="180" mass="18908">MSVEVYVPANFVAAGWGTPTVCARHGEAAVERAKIRFVSDTSRWLILLGVIVYVVVMAVTRKTVVSPAWPFCARCKREEVTKTLTGWASLIVGLLLWFASVQLLSKPAPIGALVGVVLFVGGALVAGSGTRPSIAGGVVTNDGQAVRFARAHENFASQAVAAQQAAARQYAAQAGYAPQP</sequence>
<keyword evidence="1" id="KW-1133">Transmembrane helix</keyword>
<name>A0A919ITL7_9ACTN</name>
<proteinExistence type="predicted"/>
<dbReference type="RefSeq" id="WP_203756019.1">
    <property type="nucleotide sequence ID" value="NZ_BAAAUC010000107.1"/>
</dbReference>
<dbReference type="AlphaFoldDB" id="A0A919ITL7"/>
<protein>
    <submittedName>
        <fullName evidence="2">Uncharacterized protein</fullName>
    </submittedName>
</protein>
<organism evidence="2 3">
    <name type="scientific">Actinoplanes cyaneus</name>
    <dbReference type="NCBI Taxonomy" id="52696"/>
    <lineage>
        <taxon>Bacteria</taxon>
        <taxon>Bacillati</taxon>
        <taxon>Actinomycetota</taxon>
        <taxon>Actinomycetes</taxon>
        <taxon>Micromonosporales</taxon>
        <taxon>Micromonosporaceae</taxon>
        <taxon>Actinoplanes</taxon>
    </lineage>
</organism>
<feature type="transmembrane region" description="Helical" evidence="1">
    <location>
        <begin position="44"/>
        <end position="64"/>
    </location>
</feature>
<keyword evidence="1" id="KW-0812">Transmembrane</keyword>
<evidence type="ECO:0000256" key="1">
    <source>
        <dbReference type="SAM" id="Phobius"/>
    </source>
</evidence>
<gene>
    <name evidence="2" type="ORF">Acy02nite_90590</name>
</gene>
<dbReference type="Proteomes" id="UP000619479">
    <property type="component" value="Unassembled WGS sequence"/>
</dbReference>
<feature type="transmembrane region" description="Helical" evidence="1">
    <location>
        <begin position="84"/>
        <end position="104"/>
    </location>
</feature>
<reference evidence="2" key="1">
    <citation type="submission" date="2021-01" db="EMBL/GenBank/DDBJ databases">
        <title>Whole genome shotgun sequence of Actinoplanes cyaneus NBRC 14990.</title>
        <authorList>
            <person name="Komaki H."/>
            <person name="Tamura T."/>
        </authorList>
    </citation>
    <scope>NUCLEOTIDE SEQUENCE</scope>
    <source>
        <strain evidence="2">NBRC 14990</strain>
    </source>
</reference>
<accession>A0A919ITL7</accession>